<dbReference type="InterPro" id="IPR001909">
    <property type="entry name" value="KRAB"/>
</dbReference>
<dbReference type="Proteomes" id="UP001066276">
    <property type="component" value="Chromosome 11"/>
</dbReference>
<comment type="caution">
    <text evidence="2">The sequence shown here is derived from an EMBL/GenBank/DDBJ whole genome shotgun (WGS) entry which is preliminary data.</text>
</comment>
<name>A0AAV7LIK7_PLEWA</name>
<dbReference type="PROSITE" id="PS50805">
    <property type="entry name" value="KRAB"/>
    <property type="match status" value="1"/>
</dbReference>
<proteinExistence type="predicted"/>
<evidence type="ECO:0000313" key="3">
    <source>
        <dbReference type="Proteomes" id="UP001066276"/>
    </source>
</evidence>
<evidence type="ECO:0000259" key="1">
    <source>
        <dbReference type="PROSITE" id="PS50805"/>
    </source>
</evidence>
<dbReference type="GO" id="GO:0006355">
    <property type="term" value="P:regulation of DNA-templated transcription"/>
    <property type="evidence" value="ECO:0007669"/>
    <property type="project" value="InterPro"/>
</dbReference>
<gene>
    <name evidence="2" type="ORF">NDU88_003443</name>
</gene>
<dbReference type="AlphaFoldDB" id="A0AAV7LIK7"/>
<dbReference type="SUPFAM" id="SSF109640">
    <property type="entry name" value="KRAB domain (Kruppel-associated box)"/>
    <property type="match status" value="1"/>
</dbReference>
<dbReference type="Gene3D" id="6.10.140.140">
    <property type="match status" value="1"/>
</dbReference>
<dbReference type="InterPro" id="IPR036051">
    <property type="entry name" value="KRAB_dom_sf"/>
</dbReference>
<protein>
    <recommendedName>
        <fullName evidence="1">KRAB domain-containing protein</fullName>
    </recommendedName>
</protein>
<dbReference type="EMBL" id="JANPWB010000015">
    <property type="protein sequence ID" value="KAJ1090310.1"/>
    <property type="molecule type" value="Genomic_DNA"/>
</dbReference>
<evidence type="ECO:0000313" key="2">
    <source>
        <dbReference type="EMBL" id="KAJ1090310.1"/>
    </source>
</evidence>
<keyword evidence="3" id="KW-1185">Reference proteome</keyword>
<reference evidence="2" key="1">
    <citation type="journal article" date="2022" name="bioRxiv">
        <title>Sequencing and chromosome-scale assembly of the giantPleurodeles waltlgenome.</title>
        <authorList>
            <person name="Brown T."/>
            <person name="Elewa A."/>
            <person name="Iarovenko S."/>
            <person name="Subramanian E."/>
            <person name="Araus A.J."/>
            <person name="Petzold A."/>
            <person name="Susuki M."/>
            <person name="Suzuki K.-i.T."/>
            <person name="Hayashi T."/>
            <person name="Toyoda A."/>
            <person name="Oliveira C."/>
            <person name="Osipova E."/>
            <person name="Leigh N.D."/>
            <person name="Simon A."/>
            <person name="Yun M.H."/>
        </authorList>
    </citation>
    <scope>NUCLEOTIDE SEQUENCE</scope>
    <source>
        <strain evidence="2">20211129_DDA</strain>
        <tissue evidence="2">Liver</tissue>
    </source>
</reference>
<accession>A0AAV7LIK7</accession>
<organism evidence="2 3">
    <name type="scientific">Pleurodeles waltl</name>
    <name type="common">Iberian ribbed newt</name>
    <dbReference type="NCBI Taxonomy" id="8319"/>
    <lineage>
        <taxon>Eukaryota</taxon>
        <taxon>Metazoa</taxon>
        <taxon>Chordata</taxon>
        <taxon>Craniata</taxon>
        <taxon>Vertebrata</taxon>
        <taxon>Euteleostomi</taxon>
        <taxon>Amphibia</taxon>
        <taxon>Batrachia</taxon>
        <taxon>Caudata</taxon>
        <taxon>Salamandroidea</taxon>
        <taxon>Salamandridae</taxon>
        <taxon>Pleurodelinae</taxon>
        <taxon>Pleurodeles</taxon>
    </lineage>
</organism>
<sequence length="244" mass="28031">MPEQLSDEVAFHEGFTCFSEEEWQLLQDWRNTFHKNMMQEIDHAMMLLGPLIANMVSSSRAKITQEFCITDNQDSGDRPEYEVVSVRIKNEDDTSFLVPENSVRLSVSTTMDSSVCIKEEGVTCPVDVQGYSSGESFNSDDNRNKNGKLESLVKCNRISRLCKSTVKQFKANRREETALWQKSMNDSILEKDLTVVLHVERPSVYSEVCRDTKNCILVKNLISAIFVENTSVERTYFQDTRKRI</sequence>
<feature type="domain" description="KRAB" evidence="1">
    <location>
        <begin position="9"/>
        <end position="86"/>
    </location>
</feature>
<dbReference type="Pfam" id="PF01352">
    <property type="entry name" value="KRAB"/>
    <property type="match status" value="1"/>
</dbReference>